<dbReference type="PANTHER" id="PTHR30055:SF234">
    <property type="entry name" value="HTH-TYPE TRANSCRIPTIONAL REGULATOR BETI"/>
    <property type="match status" value="1"/>
</dbReference>
<dbReference type="InterPro" id="IPR001647">
    <property type="entry name" value="HTH_TetR"/>
</dbReference>
<organism evidence="6 7">
    <name type="scientific">Novosphingobium album</name>
    <name type="common">ex Hu et al. 2023</name>
    <dbReference type="NCBI Taxonomy" id="2930093"/>
    <lineage>
        <taxon>Bacteria</taxon>
        <taxon>Pseudomonadati</taxon>
        <taxon>Pseudomonadota</taxon>
        <taxon>Alphaproteobacteria</taxon>
        <taxon>Sphingomonadales</taxon>
        <taxon>Sphingomonadaceae</taxon>
        <taxon>Novosphingobium</taxon>
    </lineage>
</organism>
<gene>
    <name evidence="6" type="ORF">MTR64_16800</name>
</gene>
<evidence type="ECO:0000256" key="2">
    <source>
        <dbReference type="ARBA" id="ARBA00023125"/>
    </source>
</evidence>
<dbReference type="PRINTS" id="PR00455">
    <property type="entry name" value="HTHTETR"/>
</dbReference>
<proteinExistence type="predicted"/>
<keyword evidence="2 4" id="KW-0238">DNA-binding</keyword>
<dbReference type="PROSITE" id="PS50977">
    <property type="entry name" value="HTH_TETR_2"/>
    <property type="match status" value="1"/>
</dbReference>
<dbReference type="Gene3D" id="1.10.357.10">
    <property type="entry name" value="Tetracycline Repressor, domain 2"/>
    <property type="match status" value="1"/>
</dbReference>
<dbReference type="InterPro" id="IPR009057">
    <property type="entry name" value="Homeodomain-like_sf"/>
</dbReference>
<dbReference type="Pfam" id="PF00440">
    <property type="entry name" value="TetR_N"/>
    <property type="match status" value="1"/>
</dbReference>
<evidence type="ECO:0000256" key="1">
    <source>
        <dbReference type="ARBA" id="ARBA00023015"/>
    </source>
</evidence>
<name>A0ABT0B5F1_9SPHN</name>
<protein>
    <submittedName>
        <fullName evidence="6">TetR/AcrR family transcriptional regulator</fullName>
    </submittedName>
</protein>
<dbReference type="EMBL" id="JALHLE010000029">
    <property type="protein sequence ID" value="MCJ2180233.1"/>
    <property type="molecule type" value="Genomic_DNA"/>
</dbReference>
<feature type="DNA-binding region" description="H-T-H motif" evidence="4">
    <location>
        <begin position="40"/>
        <end position="59"/>
    </location>
</feature>
<evidence type="ECO:0000259" key="5">
    <source>
        <dbReference type="PROSITE" id="PS50977"/>
    </source>
</evidence>
<evidence type="ECO:0000256" key="4">
    <source>
        <dbReference type="PROSITE-ProRule" id="PRU00335"/>
    </source>
</evidence>
<dbReference type="PANTHER" id="PTHR30055">
    <property type="entry name" value="HTH-TYPE TRANSCRIPTIONAL REGULATOR RUTR"/>
    <property type="match status" value="1"/>
</dbReference>
<keyword evidence="7" id="KW-1185">Reference proteome</keyword>
<evidence type="ECO:0000256" key="3">
    <source>
        <dbReference type="ARBA" id="ARBA00023163"/>
    </source>
</evidence>
<dbReference type="InterPro" id="IPR050109">
    <property type="entry name" value="HTH-type_TetR-like_transc_reg"/>
</dbReference>
<dbReference type="SUPFAM" id="SSF46689">
    <property type="entry name" value="Homeodomain-like"/>
    <property type="match status" value="1"/>
</dbReference>
<comment type="caution">
    <text evidence="6">The sequence shown here is derived from an EMBL/GenBank/DDBJ whole genome shotgun (WGS) entry which is preliminary data.</text>
</comment>
<reference evidence="6" key="1">
    <citation type="submission" date="2022-03" db="EMBL/GenBank/DDBJ databases">
        <title>Identification of a novel bacterium isolated from mangrove sediments.</title>
        <authorList>
            <person name="Pan X."/>
        </authorList>
    </citation>
    <scope>NUCLEOTIDE SEQUENCE</scope>
    <source>
        <strain evidence="6">B2580</strain>
    </source>
</reference>
<accession>A0ABT0B5F1</accession>
<keyword evidence="3" id="KW-0804">Transcription</keyword>
<evidence type="ECO:0000313" key="6">
    <source>
        <dbReference type="EMBL" id="MCJ2180233.1"/>
    </source>
</evidence>
<dbReference type="RefSeq" id="WP_243995666.1">
    <property type="nucleotide sequence ID" value="NZ_JALHLE010000029.1"/>
</dbReference>
<feature type="domain" description="HTH tetR-type" evidence="5">
    <location>
        <begin position="17"/>
        <end position="77"/>
    </location>
</feature>
<sequence>MTSDVKKPRRKRHAERPDIKEALLDATETLIREEGYAAATARRIASKVGLKHQVIFYYFGSQDELLAALFRRFADAQNERLKAALNSETPLSSLWHLHRDPESTRFTLEFMALANHNEVIRSEIAKNAETVRSMETEAVERHLRQRGIEPRMSPQMVTILTNALARLLVQEASLGIHLGHEEARRLSDASFAAFEAMGATIGGVEPIIDAMETGEPLGRDAG</sequence>
<evidence type="ECO:0000313" key="7">
    <source>
        <dbReference type="Proteomes" id="UP001162880"/>
    </source>
</evidence>
<keyword evidence="1" id="KW-0805">Transcription regulation</keyword>
<dbReference type="Proteomes" id="UP001162880">
    <property type="component" value="Unassembled WGS sequence"/>
</dbReference>